<reference evidence="14" key="1">
    <citation type="submission" date="2025-08" db="UniProtKB">
        <authorList>
            <consortium name="RefSeq"/>
        </authorList>
    </citation>
    <scope>IDENTIFICATION</scope>
</reference>
<protein>
    <recommendedName>
        <fullName evidence="11">Olfactory receptor</fullName>
    </recommendedName>
</protein>
<dbReference type="PRINTS" id="PR00237">
    <property type="entry name" value="GPCRRHODOPSN"/>
</dbReference>
<keyword evidence="3 10" id="KW-0812">Transmembrane</keyword>
<evidence type="ECO:0000256" key="5">
    <source>
        <dbReference type="ARBA" id="ARBA00022989"/>
    </source>
</evidence>
<accession>A0ABM1KBM8</accession>
<keyword evidence="8 10" id="KW-0675">Receptor</keyword>
<evidence type="ECO:0000256" key="10">
    <source>
        <dbReference type="RuleBase" id="RU000688"/>
    </source>
</evidence>
<feature type="transmembrane region" description="Helical" evidence="11">
    <location>
        <begin position="77"/>
        <end position="94"/>
    </location>
</feature>
<comment type="similarity">
    <text evidence="10">Belongs to the G-protein coupled receptor 1 family.</text>
</comment>
<evidence type="ECO:0000256" key="8">
    <source>
        <dbReference type="ARBA" id="ARBA00023170"/>
    </source>
</evidence>
<dbReference type="PRINTS" id="PR00245">
    <property type="entry name" value="OLFACTORYR"/>
</dbReference>
<gene>
    <name evidence="14" type="primary">LOC107114191</name>
</gene>
<feature type="transmembrane region" description="Helical" evidence="11">
    <location>
        <begin position="220"/>
        <end position="241"/>
    </location>
</feature>
<keyword evidence="13" id="KW-1185">Reference proteome</keyword>
<proteinExistence type="inferred from homology"/>
<feature type="transmembrane region" description="Helical" evidence="11">
    <location>
        <begin position="253"/>
        <end position="276"/>
    </location>
</feature>
<dbReference type="RefSeq" id="XP_015271115.1">
    <property type="nucleotide sequence ID" value="XM_015415629.1"/>
</dbReference>
<evidence type="ECO:0000256" key="6">
    <source>
        <dbReference type="ARBA" id="ARBA00023040"/>
    </source>
</evidence>
<dbReference type="InterPro" id="IPR017452">
    <property type="entry name" value="GPCR_Rhodpsn_7TM"/>
</dbReference>
<feature type="transmembrane region" description="Helical" evidence="11">
    <location>
        <begin position="114"/>
        <end position="136"/>
    </location>
</feature>
<feature type="transmembrane region" description="Helical" evidence="11">
    <location>
        <begin position="157"/>
        <end position="178"/>
    </location>
</feature>
<evidence type="ECO:0000256" key="9">
    <source>
        <dbReference type="ARBA" id="ARBA00023224"/>
    </source>
</evidence>
<keyword evidence="5 11" id="KW-1133">Transmembrane helix</keyword>
<keyword evidence="11" id="KW-0716">Sensory transduction</keyword>
<feature type="transmembrane region" description="Helical" evidence="11">
    <location>
        <begin position="288"/>
        <end position="308"/>
    </location>
</feature>
<dbReference type="GeneID" id="107114191"/>
<evidence type="ECO:0000256" key="2">
    <source>
        <dbReference type="ARBA" id="ARBA00022475"/>
    </source>
</evidence>
<keyword evidence="9 10" id="KW-0807">Transducer</keyword>
<keyword evidence="7 11" id="KW-0472">Membrane</keyword>
<evidence type="ECO:0000256" key="7">
    <source>
        <dbReference type="ARBA" id="ARBA00023136"/>
    </source>
</evidence>
<keyword evidence="2 11" id="KW-1003">Cell membrane</keyword>
<keyword evidence="6 10" id="KW-0297">G-protein coupled receptor</keyword>
<dbReference type="Gene3D" id="1.20.1070.10">
    <property type="entry name" value="Rhodopsin 7-helix transmembrane proteins"/>
    <property type="match status" value="1"/>
</dbReference>
<keyword evidence="4 11" id="KW-0552">Olfaction</keyword>
<dbReference type="Proteomes" id="UP000694871">
    <property type="component" value="Unplaced"/>
</dbReference>
<dbReference type="PROSITE" id="PS50262">
    <property type="entry name" value="G_PROTEIN_RECEP_F1_2"/>
    <property type="match status" value="1"/>
</dbReference>
<evidence type="ECO:0000256" key="1">
    <source>
        <dbReference type="ARBA" id="ARBA00004651"/>
    </source>
</evidence>
<dbReference type="InterPro" id="IPR000725">
    <property type="entry name" value="Olfact_rcpt"/>
</dbReference>
<dbReference type="SMART" id="SM01381">
    <property type="entry name" value="7TM_GPCR_Srsx"/>
    <property type="match status" value="1"/>
</dbReference>
<dbReference type="Pfam" id="PF13853">
    <property type="entry name" value="7tm_4"/>
    <property type="match status" value="1"/>
</dbReference>
<evidence type="ECO:0000313" key="14">
    <source>
        <dbReference type="RefSeq" id="XP_015271115.1"/>
    </source>
</evidence>
<name>A0ABM1KBM8_GEKJA</name>
<evidence type="ECO:0000256" key="3">
    <source>
        <dbReference type="ARBA" id="ARBA00022692"/>
    </source>
</evidence>
<dbReference type="CDD" id="cd15231">
    <property type="entry name" value="7tmA_OR5V1-like"/>
    <property type="match status" value="1"/>
</dbReference>
<organism evidence="13 14">
    <name type="scientific">Gekko japonicus</name>
    <name type="common">Schlegel's Japanese gecko</name>
    <dbReference type="NCBI Taxonomy" id="146911"/>
    <lineage>
        <taxon>Eukaryota</taxon>
        <taxon>Metazoa</taxon>
        <taxon>Chordata</taxon>
        <taxon>Craniata</taxon>
        <taxon>Vertebrata</taxon>
        <taxon>Euteleostomi</taxon>
        <taxon>Lepidosauria</taxon>
        <taxon>Squamata</taxon>
        <taxon>Bifurcata</taxon>
        <taxon>Gekkota</taxon>
        <taxon>Gekkonidae</taxon>
        <taxon>Gekkoninae</taxon>
        <taxon>Gekko</taxon>
    </lineage>
</organism>
<feature type="transmembrane region" description="Helical" evidence="11">
    <location>
        <begin position="41"/>
        <end position="65"/>
    </location>
</feature>
<evidence type="ECO:0000256" key="11">
    <source>
        <dbReference type="RuleBase" id="RU363047"/>
    </source>
</evidence>
<dbReference type="InterPro" id="IPR050516">
    <property type="entry name" value="Olfactory_GPCR"/>
</dbReference>
<comment type="subcellular location">
    <subcellularLocation>
        <location evidence="1 11">Cell membrane</location>
        <topology evidence="1 11">Multi-pass membrane protein</topology>
    </subcellularLocation>
</comment>
<evidence type="ECO:0000256" key="4">
    <source>
        <dbReference type="ARBA" id="ARBA00022725"/>
    </source>
</evidence>
<dbReference type="PROSITE" id="PS00237">
    <property type="entry name" value="G_PROTEIN_RECEP_F1_1"/>
    <property type="match status" value="1"/>
</dbReference>
<evidence type="ECO:0000313" key="13">
    <source>
        <dbReference type="Proteomes" id="UP000694871"/>
    </source>
</evidence>
<evidence type="ECO:0000259" key="12">
    <source>
        <dbReference type="PROSITE" id="PS50262"/>
    </source>
</evidence>
<sequence>MDHQASILVGLFEMDLGKAANQTPVQEFILLGFSNHPELQIFLFLVFFAIYTVAFLGNLSILLVVVVDGRLHTPMHFLLGNLSFVDMCYMSGTVPQMLANFLRASKTISYPGCLAQIFTLISCVGAECLLLAAMAYDRYVAICHPLLYMVIMNRKACLQMVAASWTGGFLNSLVHTLLTSALSFCGPNEIRHFMCDVPPLLELSCSDTALNRAVLHTASVFIGISPCLFIVFSYVFIASAIRRIRSPEGRRKAFSTCTSHLTVVITFFGTALFNYNRSNAGDSLDADVLVSTLYCIVTPTLNPIIYSLRNQEVKEALRKLVCRKQAMF</sequence>
<feature type="domain" description="G-protein coupled receptors family 1 profile" evidence="12">
    <location>
        <begin position="57"/>
        <end position="306"/>
    </location>
</feature>
<dbReference type="PANTHER" id="PTHR26452">
    <property type="entry name" value="OLFACTORY RECEPTOR"/>
    <property type="match status" value="1"/>
</dbReference>
<dbReference type="SUPFAM" id="SSF81321">
    <property type="entry name" value="Family A G protein-coupled receptor-like"/>
    <property type="match status" value="1"/>
</dbReference>
<dbReference type="InterPro" id="IPR000276">
    <property type="entry name" value="GPCR_Rhodpsn"/>
</dbReference>